<protein>
    <submittedName>
        <fullName evidence="1">Uncharacterized protein</fullName>
    </submittedName>
</protein>
<dbReference type="AlphaFoldDB" id="X0TCD9"/>
<proteinExistence type="predicted"/>
<evidence type="ECO:0000313" key="1">
    <source>
        <dbReference type="EMBL" id="GAF91173.1"/>
    </source>
</evidence>
<gene>
    <name evidence="1" type="ORF">S01H1_31539</name>
</gene>
<name>X0TCD9_9ZZZZ</name>
<organism evidence="1">
    <name type="scientific">marine sediment metagenome</name>
    <dbReference type="NCBI Taxonomy" id="412755"/>
    <lineage>
        <taxon>unclassified sequences</taxon>
        <taxon>metagenomes</taxon>
        <taxon>ecological metagenomes</taxon>
    </lineage>
</organism>
<sequence length="48" mass="5615">MEDKELSEEVLELETLEVETRLVEAEVEVQPEMPAKAKYYEELFRGGK</sequence>
<dbReference type="EMBL" id="BARS01019462">
    <property type="protein sequence ID" value="GAF91173.1"/>
    <property type="molecule type" value="Genomic_DNA"/>
</dbReference>
<comment type="caution">
    <text evidence="1">The sequence shown here is derived from an EMBL/GenBank/DDBJ whole genome shotgun (WGS) entry which is preliminary data.</text>
</comment>
<reference evidence="1" key="1">
    <citation type="journal article" date="2014" name="Front. Microbiol.">
        <title>High frequency of phylogenetically diverse reductive dehalogenase-homologous genes in deep subseafloor sedimentary metagenomes.</title>
        <authorList>
            <person name="Kawai M."/>
            <person name="Futagami T."/>
            <person name="Toyoda A."/>
            <person name="Takaki Y."/>
            <person name="Nishi S."/>
            <person name="Hori S."/>
            <person name="Arai W."/>
            <person name="Tsubouchi T."/>
            <person name="Morono Y."/>
            <person name="Uchiyama I."/>
            <person name="Ito T."/>
            <person name="Fujiyama A."/>
            <person name="Inagaki F."/>
            <person name="Takami H."/>
        </authorList>
    </citation>
    <scope>NUCLEOTIDE SEQUENCE</scope>
    <source>
        <strain evidence="1">Expedition CK06-06</strain>
    </source>
</reference>
<accession>X0TCD9</accession>